<dbReference type="AlphaFoldDB" id="A0A8A4TR85"/>
<dbReference type="SUPFAM" id="SSF55486">
    <property type="entry name" value="Metalloproteases ('zincins'), catalytic domain"/>
    <property type="match status" value="1"/>
</dbReference>
<dbReference type="EMBL" id="CP071793">
    <property type="protein sequence ID" value="QTD51602.1"/>
    <property type="molecule type" value="Genomic_DNA"/>
</dbReference>
<evidence type="ECO:0000256" key="8">
    <source>
        <dbReference type="ARBA" id="ARBA00023157"/>
    </source>
</evidence>
<dbReference type="GO" id="GO:0006508">
    <property type="term" value="P:proteolysis"/>
    <property type="evidence" value="ECO:0007669"/>
    <property type="project" value="UniProtKB-KW"/>
</dbReference>
<comment type="similarity">
    <text evidence="1">Belongs to the peptidase M43B family.</text>
</comment>
<evidence type="ECO:0000259" key="11">
    <source>
        <dbReference type="Pfam" id="PF05572"/>
    </source>
</evidence>
<accession>A0A8A4TR85</accession>
<dbReference type="InterPro" id="IPR007280">
    <property type="entry name" value="Peptidase_C_arc/bac"/>
</dbReference>
<keyword evidence="13" id="KW-1185">Reference proteome</keyword>
<evidence type="ECO:0000256" key="9">
    <source>
        <dbReference type="SAM" id="SignalP"/>
    </source>
</evidence>
<evidence type="ECO:0000256" key="5">
    <source>
        <dbReference type="ARBA" id="ARBA00022801"/>
    </source>
</evidence>
<keyword evidence="6" id="KW-0862">Zinc</keyword>
<feature type="chain" id="PRO_5035158665" evidence="9">
    <location>
        <begin position="50"/>
        <end position="573"/>
    </location>
</feature>
<evidence type="ECO:0000256" key="4">
    <source>
        <dbReference type="ARBA" id="ARBA00022729"/>
    </source>
</evidence>
<evidence type="ECO:0000259" key="10">
    <source>
        <dbReference type="Pfam" id="PF04151"/>
    </source>
</evidence>
<evidence type="ECO:0000256" key="7">
    <source>
        <dbReference type="ARBA" id="ARBA00023049"/>
    </source>
</evidence>
<keyword evidence="2" id="KW-0645">Protease</keyword>
<dbReference type="PANTHER" id="PTHR47466:SF1">
    <property type="entry name" value="METALLOPROTEASE MEP1 (AFU_ORTHOLOGUE AFUA_1G07730)-RELATED"/>
    <property type="match status" value="1"/>
</dbReference>
<reference evidence="12" key="1">
    <citation type="submission" date="2021-03" db="EMBL/GenBank/DDBJ databases">
        <title>Acanthopleuribacteraceae sp. M133.</title>
        <authorList>
            <person name="Wang G."/>
        </authorList>
    </citation>
    <scope>NUCLEOTIDE SEQUENCE</scope>
    <source>
        <strain evidence="12">M133</strain>
    </source>
</reference>
<proteinExistence type="inferred from homology"/>
<dbReference type="Pfam" id="PF05572">
    <property type="entry name" value="Peptidase_M43"/>
    <property type="match status" value="1"/>
</dbReference>
<feature type="domain" description="Peptidase M43 pregnancy-associated plasma-A" evidence="11">
    <location>
        <begin position="196"/>
        <end position="339"/>
    </location>
</feature>
<dbReference type="InterPro" id="IPR024079">
    <property type="entry name" value="MetalloPept_cat_dom_sf"/>
</dbReference>
<dbReference type="GO" id="GO:0008237">
    <property type="term" value="F:metallopeptidase activity"/>
    <property type="evidence" value="ECO:0007669"/>
    <property type="project" value="UniProtKB-KW"/>
</dbReference>
<keyword evidence="4 9" id="KW-0732">Signal</keyword>
<feature type="domain" description="Peptidase C-terminal archaeal/bacterial" evidence="10">
    <location>
        <begin position="388"/>
        <end position="454"/>
    </location>
</feature>
<evidence type="ECO:0000256" key="6">
    <source>
        <dbReference type="ARBA" id="ARBA00022833"/>
    </source>
</evidence>
<evidence type="ECO:0000256" key="2">
    <source>
        <dbReference type="ARBA" id="ARBA00022670"/>
    </source>
</evidence>
<dbReference type="Gene3D" id="3.40.390.10">
    <property type="entry name" value="Collagenase (Catalytic Domain)"/>
    <property type="match status" value="1"/>
</dbReference>
<name>A0A8A4TR85_SULCO</name>
<keyword evidence="5" id="KW-0378">Hydrolase</keyword>
<dbReference type="Gene3D" id="2.60.120.380">
    <property type="match status" value="2"/>
</dbReference>
<dbReference type="Pfam" id="PF04151">
    <property type="entry name" value="PPC"/>
    <property type="match status" value="2"/>
</dbReference>
<feature type="signal peptide" evidence="9">
    <location>
        <begin position="1"/>
        <end position="49"/>
    </location>
</feature>
<evidence type="ECO:0000313" key="13">
    <source>
        <dbReference type="Proteomes" id="UP000663929"/>
    </source>
</evidence>
<protein>
    <submittedName>
        <fullName evidence="12">Pre-peptidase C-terminal domain-containing protein</fullName>
    </submittedName>
</protein>
<evidence type="ECO:0000256" key="3">
    <source>
        <dbReference type="ARBA" id="ARBA00022723"/>
    </source>
</evidence>
<sequence>MNGFIGIAADFAARGRFVPTSSVTRYRRLVLAAVALACSLLLFSGSARAQDKAPQAATCVLEDMMAFRLFEDPSLAEVWRENRDHLEWHTSNFAWSKNAQATYTIPVVVHIVHDNGSENVPDSKVHEAIDQVNADFAALNATNIHPNFQGLVTPAQMEFRLAQCDPDGNPTSGIIRTRNKSWSDCGGCDISMKQTLHWPTDSYLNVYVVKSSDGGNGSAFAYYPSQVTPPWEHYDGVVISSWALGRTTEGYYSILTHEIGHWANLIHTWGNEGTSDQASSCNQDDLVADTPNTIGHFQAGCGENTTSCGSLDNNENFMDYGYCAKMYTAGQVARMHAALNSSVASRNQIWSAANLDQTLNCGPSNDVVQLDKGTPVNGVAASQGEWRYFSIEVPAGASNLNMEISGGSGDADLYTRFGGLPDESTYDCRPYRNGNAESCTVSAPNAGTYYLGLRAYNTFANVTVVADYGQGGGTIDEIHETNLAASQNQWLRYQVEVPAGVSRVTFSISGGTGDADLYLRLGSAPQTDQWDHRPWVNGNQEEVVLDNPAPGTWHIGIRAYNTFSGLNLDVTAP</sequence>
<dbReference type="RefSeq" id="WP_237381730.1">
    <property type="nucleotide sequence ID" value="NZ_CP071793.1"/>
</dbReference>
<dbReference type="GO" id="GO:0046872">
    <property type="term" value="F:metal ion binding"/>
    <property type="evidence" value="ECO:0007669"/>
    <property type="project" value="UniProtKB-KW"/>
</dbReference>
<keyword evidence="8" id="KW-1015">Disulfide bond</keyword>
<evidence type="ECO:0000313" key="12">
    <source>
        <dbReference type="EMBL" id="QTD51602.1"/>
    </source>
</evidence>
<feature type="domain" description="Peptidase C-terminal archaeal/bacterial" evidence="10">
    <location>
        <begin position="493"/>
        <end position="558"/>
    </location>
</feature>
<dbReference type="InterPro" id="IPR008754">
    <property type="entry name" value="Peptidase_M43"/>
</dbReference>
<dbReference type="Proteomes" id="UP000663929">
    <property type="component" value="Chromosome"/>
</dbReference>
<dbReference type="KEGG" id="scor:J3U87_03955"/>
<dbReference type="PANTHER" id="PTHR47466">
    <property type="match status" value="1"/>
</dbReference>
<gene>
    <name evidence="12" type="ORF">J3U87_03955</name>
</gene>
<organism evidence="12 13">
    <name type="scientific">Sulfidibacter corallicola</name>
    <dbReference type="NCBI Taxonomy" id="2818388"/>
    <lineage>
        <taxon>Bacteria</taxon>
        <taxon>Pseudomonadati</taxon>
        <taxon>Acidobacteriota</taxon>
        <taxon>Holophagae</taxon>
        <taxon>Acanthopleuribacterales</taxon>
        <taxon>Acanthopleuribacteraceae</taxon>
        <taxon>Sulfidibacter</taxon>
    </lineage>
</organism>
<keyword evidence="7" id="KW-0482">Metalloprotease</keyword>
<evidence type="ECO:0000256" key="1">
    <source>
        <dbReference type="ARBA" id="ARBA00008721"/>
    </source>
</evidence>
<keyword evidence="3" id="KW-0479">Metal-binding</keyword>